<evidence type="ECO:0000313" key="16">
    <source>
        <dbReference type="Proteomes" id="UP000192578"/>
    </source>
</evidence>
<evidence type="ECO:0000256" key="3">
    <source>
        <dbReference type="ARBA" id="ARBA00022448"/>
    </source>
</evidence>
<dbReference type="InterPro" id="IPR038377">
    <property type="entry name" value="Na/Glc_symporter_sf"/>
</dbReference>
<evidence type="ECO:0000256" key="9">
    <source>
        <dbReference type="ARBA" id="ARBA00023065"/>
    </source>
</evidence>
<keyword evidence="10 14" id="KW-0472">Membrane</keyword>
<evidence type="ECO:0000256" key="13">
    <source>
        <dbReference type="RuleBase" id="RU362091"/>
    </source>
</evidence>
<feature type="transmembrane region" description="Helical" evidence="14">
    <location>
        <begin position="130"/>
        <end position="159"/>
    </location>
</feature>
<keyword evidence="3" id="KW-0813">Transport</keyword>
<dbReference type="PANTHER" id="PTHR45897:SF4">
    <property type="entry name" value="HIGH-AFFINITY CHOLINE TRANSPORTER 1"/>
    <property type="match status" value="1"/>
</dbReference>
<evidence type="ECO:0000256" key="1">
    <source>
        <dbReference type="ARBA" id="ARBA00004141"/>
    </source>
</evidence>
<name>A0A1W0WUL2_HYPEX</name>
<evidence type="ECO:0000256" key="12">
    <source>
        <dbReference type="ARBA" id="ARBA00023201"/>
    </source>
</evidence>
<comment type="similarity">
    <text evidence="2 13">Belongs to the sodium:solute symporter (SSF) (TC 2.A.21) family.</text>
</comment>
<feature type="transmembrane region" description="Helical" evidence="14">
    <location>
        <begin position="403"/>
        <end position="425"/>
    </location>
</feature>
<feature type="transmembrane region" description="Helical" evidence="14">
    <location>
        <begin position="437"/>
        <end position="464"/>
    </location>
</feature>
<feature type="transmembrane region" description="Helical" evidence="14">
    <location>
        <begin position="230"/>
        <end position="248"/>
    </location>
</feature>
<comment type="subcellular location">
    <subcellularLocation>
        <location evidence="1">Membrane</location>
        <topology evidence="1">Multi-pass membrane protein</topology>
    </subcellularLocation>
</comment>
<dbReference type="FunFam" id="1.20.1730.10:FF:000008">
    <property type="entry name" value="High affinity choline transporter 1"/>
    <property type="match status" value="1"/>
</dbReference>
<keyword evidence="9" id="KW-0406">Ion transport</keyword>
<keyword evidence="4 14" id="KW-0812">Transmembrane</keyword>
<keyword evidence="16" id="KW-1185">Reference proteome</keyword>
<feature type="transmembrane region" description="Helical" evidence="14">
    <location>
        <begin position="268"/>
        <end position="291"/>
    </location>
</feature>
<dbReference type="Pfam" id="PF00474">
    <property type="entry name" value="SSF"/>
    <property type="match status" value="1"/>
</dbReference>
<dbReference type="CDD" id="cd11474">
    <property type="entry name" value="SLC5sbd_CHT"/>
    <property type="match status" value="1"/>
</dbReference>
<keyword evidence="5" id="KW-0769">Symport</keyword>
<evidence type="ECO:0000256" key="11">
    <source>
        <dbReference type="ARBA" id="ARBA00023180"/>
    </source>
</evidence>
<feature type="transmembrane region" description="Helical" evidence="14">
    <location>
        <begin position="165"/>
        <end position="184"/>
    </location>
</feature>
<dbReference type="InterPro" id="IPR052244">
    <property type="entry name" value="Choline_transporter"/>
</dbReference>
<protein>
    <submittedName>
        <fullName evidence="15">High-affinity choline transporter 1</fullName>
    </submittedName>
</protein>
<dbReference type="GO" id="GO:0005886">
    <property type="term" value="C:plasma membrane"/>
    <property type="evidence" value="ECO:0007669"/>
    <property type="project" value="TreeGrafter"/>
</dbReference>
<evidence type="ECO:0000256" key="5">
    <source>
        <dbReference type="ARBA" id="ARBA00022847"/>
    </source>
</evidence>
<feature type="transmembrane region" description="Helical" evidence="14">
    <location>
        <begin position="83"/>
        <end position="105"/>
    </location>
</feature>
<keyword evidence="6" id="KW-0530">Neurotransmitter biosynthesis</keyword>
<feature type="transmembrane region" description="Helical" evidence="14">
    <location>
        <begin position="6"/>
        <end position="24"/>
    </location>
</feature>
<feature type="transmembrane region" description="Helical" evidence="14">
    <location>
        <begin position="44"/>
        <end position="63"/>
    </location>
</feature>
<sequence>MVDVLGLSAVIVFYIIILGVGIWAGRKQKTTAGAGGPSSEEVMLAGRNIGTVVGIFTMTATWVGGGYINGTAEVVFRGGKGNGLVWCQGPFGYAVSLLIAGYFFVEKMRSAGYVTMLDPFQQKFGHRMGALLFIPALLGELFWSAAVLSALGATIKVIVGLSDTLSVIVSAIIAVAYTMFGGLYAVAYTDVVQLICIFVGLWICVPFALTDDRVAPISTTKDHWLGELEVKTIGSYIDSYMVLLLGGIPWQAYFQRVLSSRTTQGAKLLSYVAFVGCSVMCIPSILIGAIASSADWTNTTFGRTPGANGDESEARLILPLVLQNFNPAFVSFIGLGAVSAAVMSSADSSILSASSMFAWNIYRPLVRPKASDREILWVMKFAVFTMGAMATVLAIFIPSVYGLYFLCSDLVYCVLFPQLVLVLYYTSVNTYGSLAGYLVGMVLRLLGGDLLTIVGVSALTKFLFVRKRILSKRWDVFQCFQELDVTTLEYTSEPPPPESPAPMADRSGWEIPELPSPYQRKVPRSVGVIHYAVEVEDNGGYLTTVL</sequence>
<feature type="transmembrane region" description="Helical" evidence="14">
    <location>
        <begin position="191"/>
        <end position="210"/>
    </location>
</feature>
<evidence type="ECO:0000256" key="6">
    <source>
        <dbReference type="ARBA" id="ARBA00022979"/>
    </source>
</evidence>
<organism evidence="15 16">
    <name type="scientific">Hypsibius exemplaris</name>
    <name type="common">Freshwater tardigrade</name>
    <dbReference type="NCBI Taxonomy" id="2072580"/>
    <lineage>
        <taxon>Eukaryota</taxon>
        <taxon>Metazoa</taxon>
        <taxon>Ecdysozoa</taxon>
        <taxon>Tardigrada</taxon>
        <taxon>Eutardigrada</taxon>
        <taxon>Parachela</taxon>
        <taxon>Hypsibioidea</taxon>
        <taxon>Hypsibiidae</taxon>
        <taxon>Hypsibius</taxon>
    </lineage>
</organism>
<evidence type="ECO:0000256" key="14">
    <source>
        <dbReference type="SAM" id="Phobius"/>
    </source>
</evidence>
<dbReference type="InterPro" id="IPR001734">
    <property type="entry name" value="Na/solute_symporter"/>
</dbReference>
<dbReference type="PANTHER" id="PTHR45897">
    <property type="entry name" value="HIGH-AFFINITY CHOLINE TRANSPORTER 1"/>
    <property type="match status" value="1"/>
</dbReference>
<dbReference type="GO" id="GO:0005307">
    <property type="term" value="F:choline:sodium symporter activity"/>
    <property type="evidence" value="ECO:0007669"/>
    <property type="project" value="TreeGrafter"/>
</dbReference>
<dbReference type="PROSITE" id="PS50283">
    <property type="entry name" value="NA_SOLUT_SYMP_3"/>
    <property type="match status" value="1"/>
</dbReference>
<evidence type="ECO:0000256" key="2">
    <source>
        <dbReference type="ARBA" id="ARBA00006434"/>
    </source>
</evidence>
<keyword evidence="7 14" id="KW-1133">Transmembrane helix</keyword>
<proteinExistence type="inferred from homology"/>
<evidence type="ECO:0000313" key="15">
    <source>
        <dbReference type="EMBL" id="OQV18885.1"/>
    </source>
</evidence>
<dbReference type="GO" id="GO:0008292">
    <property type="term" value="P:acetylcholine biosynthetic process"/>
    <property type="evidence" value="ECO:0007669"/>
    <property type="project" value="TreeGrafter"/>
</dbReference>
<dbReference type="Gene3D" id="1.20.1730.10">
    <property type="entry name" value="Sodium/glucose cotransporter"/>
    <property type="match status" value="1"/>
</dbReference>
<dbReference type="Proteomes" id="UP000192578">
    <property type="component" value="Unassembled WGS sequence"/>
</dbReference>
<keyword evidence="12" id="KW-0739">Sodium transport</keyword>
<comment type="caution">
    <text evidence="15">The sequence shown here is derived from an EMBL/GenBank/DDBJ whole genome shotgun (WGS) entry which is preliminary data.</text>
</comment>
<reference evidence="16" key="1">
    <citation type="submission" date="2017-01" db="EMBL/GenBank/DDBJ databases">
        <title>Comparative genomics of anhydrobiosis in the tardigrade Hypsibius dujardini.</title>
        <authorList>
            <person name="Yoshida Y."/>
            <person name="Koutsovoulos G."/>
            <person name="Laetsch D."/>
            <person name="Stevens L."/>
            <person name="Kumar S."/>
            <person name="Horikawa D."/>
            <person name="Ishino K."/>
            <person name="Komine S."/>
            <person name="Tomita M."/>
            <person name="Blaxter M."/>
            <person name="Arakawa K."/>
        </authorList>
    </citation>
    <scope>NUCLEOTIDE SEQUENCE [LARGE SCALE GENOMIC DNA]</scope>
    <source>
        <strain evidence="16">Z151</strain>
    </source>
</reference>
<evidence type="ECO:0000256" key="8">
    <source>
        <dbReference type="ARBA" id="ARBA00023053"/>
    </source>
</evidence>
<evidence type="ECO:0000256" key="7">
    <source>
        <dbReference type="ARBA" id="ARBA00022989"/>
    </source>
</evidence>
<dbReference type="AlphaFoldDB" id="A0A1W0WUL2"/>
<accession>A0A1W0WUL2</accession>
<gene>
    <name evidence="15" type="ORF">BV898_07138</name>
</gene>
<evidence type="ECO:0000256" key="10">
    <source>
        <dbReference type="ARBA" id="ARBA00023136"/>
    </source>
</evidence>
<feature type="transmembrane region" description="Helical" evidence="14">
    <location>
        <begin position="375"/>
        <end position="396"/>
    </location>
</feature>
<keyword evidence="8" id="KW-0915">Sodium</keyword>
<dbReference type="OrthoDB" id="546820at2759"/>
<evidence type="ECO:0000256" key="4">
    <source>
        <dbReference type="ARBA" id="ARBA00022692"/>
    </source>
</evidence>
<dbReference type="EMBL" id="MTYJ01000045">
    <property type="protein sequence ID" value="OQV18885.1"/>
    <property type="molecule type" value="Genomic_DNA"/>
</dbReference>
<keyword evidence="11" id="KW-0325">Glycoprotein</keyword>